<proteinExistence type="predicted"/>
<evidence type="ECO:0000313" key="2">
    <source>
        <dbReference type="Proteomes" id="UP000219338"/>
    </source>
</evidence>
<reference evidence="2" key="1">
    <citation type="journal article" date="2017" name="Nat. Ecol. Evol.">
        <title>Genome expansion and lineage-specific genetic innovations in the forest pathogenic fungi Armillaria.</title>
        <authorList>
            <person name="Sipos G."/>
            <person name="Prasanna A.N."/>
            <person name="Walter M.C."/>
            <person name="O'Connor E."/>
            <person name="Balint B."/>
            <person name="Krizsan K."/>
            <person name="Kiss B."/>
            <person name="Hess J."/>
            <person name="Varga T."/>
            <person name="Slot J."/>
            <person name="Riley R."/>
            <person name="Boka B."/>
            <person name="Rigling D."/>
            <person name="Barry K."/>
            <person name="Lee J."/>
            <person name="Mihaltcheva S."/>
            <person name="LaButti K."/>
            <person name="Lipzen A."/>
            <person name="Waldron R."/>
            <person name="Moloney N.M."/>
            <person name="Sperisen C."/>
            <person name="Kredics L."/>
            <person name="Vagvoelgyi C."/>
            <person name="Patrignani A."/>
            <person name="Fitzpatrick D."/>
            <person name="Nagy I."/>
            <person name="Doyle S."/>
            <person name="Anderson J.B."/>
            <person name="Grigoriev I.V."/>
            <person name="Gueldener U."/>
            <person name="Muensterkoetter M."/>
            <person name="Nagy L.G."/>
        </authorList>
    </citation>
    <scope>NUCLEOTIDE SEQUENCE [LARGE SCALE GENOMIC DNA]</scope>
    <source>
        <strain evidence="2">C18/9</strain>
    </source>
</reference>
<name>A0A284R2X1_ARMOS</name>
<accession>A0A284R2X1</accession>
<dbReference type="EMBL" id="FUEG01000004">
    <property type="protein sequence ID" value="SJL03042.1"/>
    <property type="molecule type" value="Genomic_DNA"/>
</dbReference>
<dbReference type="STRING" id="47428.A0A284R2X1"/>
<gene>
    <name evidence="1" type="ORF">ARMOST_06387</name>
</gene>
<evidence type="ECO:0000313" key="1">
    <source>
        <dbReference type="EMBL" id="SJL03042.1"/>
    </source>
</evidence>
<sequence>MSVLAGIDEKIREYEATKGGGRDEASGGGKALPLTSNAILYNAELVLKARGWGVRDHVDDGWGTASIPPRCKNPIAAAQDVLFITAVHAHSLSPSTPNTSSTLMDDGASDNRWDYLTKQPPDSARLSERPHAQSILGGGNEIGTPSFVDAVECADDNQVEFRIALPGWGAGCICWEMVGRRVS</sequence>
<keyword evidence="2" id="KW-1185">Reference proteome</keyword>
<protein>
    <submittedName>
        <fullName evidence="1">Uncharacterized protein</fullName>
    </submittedName>
</protein>
<dbReference type="AlphaFoldDB" id="A0A284R2X1"/>
<organism evidence="1 2">
    <name type="scientific">Armillaria ostoyae</name>
    <name type="common">Armillaria root rot fungus</name>
    <dbReference type="NCBI Taxonomy" id="47428"/>
    <lineage>
        <taxon>Eukaryota</taxon>
        <taxon>Fungi</taxon>
        <taxon>Dikarya</taxon>
        <taxon>Basidiomycota</taxon>
        <taxon>Agaricomycotina</taxon>
        <taxon>Agaricomycetes</taxon>
        <taxon>Agaricomycetidae</taxon>
        <taxon>Agaricales</taxon>
        <taxon>Marasmiineae</taxon>
        <taxon>Physalacriaceae</taxon>
        <taxon>Armillaria</taxon>
    </lineage>
</organism>
<dbReference type="Proteomes" id="UP000219338">
    <property type="component" value="Unassembled WGS sequence"/>
</dbReference>